<name>A0A0A1XSV6_ZEUCU</name>
<dbReference type="PANTHER" id="PTHR48043">
    <property type="entry name" value="EG:EG0003.4 PROTEIN-RELATED"/>
    <property type="match status" value="1"/>
</dbReference>
<dbReference type="GO" id="GO:0008194">
    <property type="term" value="F:UDP-glycosyltransferase activity"/>
    <property type="evidence" value="ECO:0007669"/>
    <property type="project" value="InterPro"/>
</dbReference>
<dbReference type="Pfam" id="PF00201">
    <property type="entry name" value="UDPGT"/>
    <property type="match status" value="1"/>
</dbReference>
<organism evidence="4">
    <name type="scientific">Zeugodacus cucurbitae</name>
    <name type="common">Melon fruit fly</name>
    <name type="synonym">Bactrocera cucurbitae</name>
    <dbReference type="NCBI Taxonomy" id="28588"/>
    <lineage>
        <taxon>Eukaryota</taxon>
        <taxon>Metazoa</taxon>
        <taxon>Ecdysozoa</taxon>
        <taxon>Arthropoda</taxon>
        <taxon>Hexapoda</taxon>
        <taxon>Insecta</taxon>
        <taxon>Pterygota</taxon>
        <taxon>Neoptera</taxon>
        <taxon>Endopterygota</taxon>
        <taxon>Diptera</taxon>
        <taxon>Brachycera</taxon>
        <taxon>Muscomorpha</taxon>
        <taxon>Tephritoidea</taxon>
        <taxon>Tephritidae</taxon>
        <taxon>Zeugodacus</taxon>
        <taxon>Zeugodacus</taxon>
    </lineage>
</organism>
<dbReference type="InterPro" id="IPR002213">
    <property type="entry name" value="UDP_glucos_trans"/>
</dbReference>
<reference evidence="4" key="2">
    <citation type="journal article" date="2015" name="Gigascience">
        <title>Reconstructing a comprehensive transcriptome assembly of a white-pupal translocated strain of the pest fruit fly Bactrocera cucurbitae.</title>
        <authorList>
            <person name="Sim S.B."/>
            <person name="Calla B."/>
            <person name="Hall B."/>
            <person name="DeRego T."/>
            <person name="Geib S.M."/>
        </authorList>
    </citation>
    <scope>NUCLEOTIDE SEQUENCE</scope>
</reference>
<keyword evidence="3 4" id="KW-0808">Transferase</keyword>
<dbReference type="InterPro" id="IPR050271">
    <property type="entry name" value="UDP-glycosyltransferase"/>
</dbReference>
<comment type="similarity">
    <text evidence="1">Belongs to the UDP-glycosyltransferase family.</text>
</comment>
<dbReference type="AlphaFoldDB" id="A0A0A1XSV6"/>
<evidence type="ECO:0000313" key="4">
    <source>
        <dbReference type="EMBL" id="JAD14092.1"/>
    </source>
</evidence>
<proteinExistence type="inferred from homology"/>
<evidence type="ECO:0000256" key="1">
    <source>
        <dbReference type="ARBA" id="ARBA00009995"/>
    </source>
</evidence>
<evidence type="ECO:0000256" key="3">
    <source>
        <dbReference type="ARBA" id="ARBA00022679"/>
    </source>
</evidence>
<dbReference type="EMBL" id="GBXI01000200">
    <property type="protein sequence ID" value="JAD14092.1"/>
    <property type="molecule type" value="Transcribed_RNA"/>
</dbReference>
<evidence type="ECO:0000256" key="2">
    <source>
        <dbReference type="ARBA" id="ARBA00022676"/>
    </source>
</evidence>
<reference evidence="4" key="1">
    <citation type="submission" date="2014-11" db="EMBL/GenBank/DDBJ databases">
        <authorList>
            <person name="Geib S."/>
        </authorList>
    </citation>
    <scope>NUCLEOTIDE SEQUENCE</scope>
</reference>
<dbReference type="PANTHER" id="PTHR48043:SF60">
    <property type="entry name" value="UDP-GLUCURONOSYLTRANSFERASE"/>
    <property type="match status" value="1"/>
</dbReference>
<dbReference type="Gene3D" id="3.40.50.2000">
    <property type="entry name" value="Glycogen Phosphorylase B"/>
    <property type="match status" value="1"/>
</dbReference>
<sequence>MNAYTTLRTDLDREFSYYPKMDVLVQKYFGHLPINFPSISEMNKNLSAVLINNYTPLSSAGPTIDSMINVGGMHIYPPKQLPADIQQFLDGAEHGAIYFSLGTQVQSKDMPLEKLKIFLKVFGQLKQRILWKFENDSIANLPSNVMVKKWLIQRDILAHPNVLSFIAHGGLTRSYLPCHAYDRYALLLRSVNLDQCTN</sequence>
<accession>A0A0A1XSV6</accession>
<gene>
    <name evidence="4" type="primary">Ugt2b_1</name>
    <name evidence="4" type="ORF">g.49098</name>
</gene>
<dbReference type="SUPFAM" id="SSF53756">
    <property type="entry name" value="UDP-Glycosyltransferase/glycogen phosphorylase"/>
    <property type="match status" value="1"/>
</dbReference>
<protein>
    <submittedName>
        <fullName evidence="4">UDP-glucuronosyltransferase 2B2</fullName>
    </submittedName>
</protein>
<keyword evidence="2" id="KW-0328">Glycosyltransferase</keyword>